<dbReference type="PROSITE" id="PS51189">
    <property type="entry name" value="FAT"/>
    <property type="match status" value="1"/>
</dbReference>
<dbReference type="Gene3D" id="3.30.1010.10">
    <property type="entry name" value="Phosphatidylinositol 3-kinase Catalytic Subunit, Chain A, domain 4"/>
    <property type="match status" value="1"/>
</dbReference>
<comment type="catalytic activity">
    <reaction evidence="15">
        <text>L-seryl-[protein] + ATP = O-phospho-L-seryl-[protein] + ADP + H(+)</text>
        <dbReference type="Rhea" id="RHEA:17989"/>
        <dbReference type="Rhea" id="RHEA-COMP:9863"/>
        <dbReference type="Rhea" id="RHEA-COMP:11604"/>
        <dbReference type="ChEBI" id="CHEBI:15378"/>
        <dbReference type="ChEBI" id="CHEBI:29999"/>
        <dbReference type="ChEBI" id="CHEBI:30616"/>
        <dbReference type="ChEBI" id="CHEBI:83421"/>
        <dbReference type="ChEBI" id="CHEBI:456216"/>
        <dbReference type="EC" id="2.7.11.1"/>
    </reaction>
</comment>
<keyword evidence="10 16" id="KW-0418">Kinase</keyword>
<evidence type="ECO:0000256" key="2">
    <source>
        <dbReference type="ARBA" id="ARBA00010769"/>
    </source>
</evidence>
<keyword evidence="16" id="KW-0156">Chromatin regulator</keyword>
<dbReference type="eggNOG" id="KOG0892">
    <property type="taxonomic scope" value="Eukaryota"/>
</dbReference>
<dbReference type="OMA" id="HACSVIR"/>
<evidence type="ECO:0000256" key="16">
    <source>
        <dbReference type="RuleBase" id="RU365027"/>
    </source>
</evidence>
<dbReference type="Gene3D" id="1.10.1070.11">
    <property type="entry name" value="Phosphatidylinositol 3-/4-kinase, catalytic domain"/>
    <property type="match status" value="1"/>
</dbReference>
<dbReference type="EC" id="2.7.11.1" evidence="4 16"/>
<feature type="domain" description="FATC" evidence="20">
    <location>
        <begin position="2859"/>
        <end position="2891"/>
    </location>
</feature>
<protein>
    <recommendedName>
        <fullName evidence="5 16">Serine/threonine-protein kinase Tel1</fullName>
        <ecNumber evidence="4 16">2.7.11.1</ecNumber>
    </recommendedName>
</protein>
<dbReference type="PROSITE" id="PS50290">
    <property type="entry name" value="PI3_4_KINASE_3"/>
    <property type="match status" value="1"/>
</dbReference>
<evidence type="ECO:0000256" key="17">
    <source>
        <dbReference type="SAM" id="MobiDB-lite"/>
    </source>
</evidence>
<evidence type="ECO:0000256" key="9">
    <source>
        <dbReference type="ARBA" id="ARBA00022763"/>
    </source>
</evidence>
<dbReference type="GO" id="GO:0005524">
    <property type="term" value="F:ATP binding"/>
    <property type="evidence" value="ECO:0007669"/>
    <property type="project" value="UniProtKB-KW"/>
</dbReference>
<name>U4LEJ8_PYROM</name>
<feature type="domain" description="PI3K/PI4K catalytic" evidence="18">
    <location>
        <begin position="2537"/>
        <end position="2848"/>
    </location>
</feature>
<evidence type="ECO:0000256" key="10">
    <source>
        <dbReference type="ARBA" id="ARBA00022777"/>
    </source>
</evidence>
<keyword evidence="16" id="KW-0779">Telomere</keyword>
<feature type="region of interest" description="Disordered" evidence="17">
    <location>
        <begin position="2821"/>
        <end position="2843"/>
    </location>
</feature>
<keyword evidence="11 16" id="KW-0067">ATP-binding</keyword>
<accession>U4LEJ8</accession>
<feature type="region of interest" description="Disordered" evidence="17">
    <location>
        <begin position="964"/>
        <end position="994"/>
    </location>
</feature>
<dbReference type="GO" id="GO:0006281">
    <property type="term" value="P:DNA repair"/>
    <property type="evidence" value="ECO:0007669"/>
    <property type="project" value="InterPro"/>
</dbReference>
<evidence type="ECO:0000256" key="3">
    <source>
        <dbReference type="ARBA" id="ARBA00011370"/>
    </source>
</evidence>
<dbReference type="PROSITE" id="PS00916">
    <property type="entry name" value="PI3_4_KINASE_2"/>
    <property type="match status" value="1"/>
</dbReference>
<evidence type="ECO:0000256" key="6">
    <source>
        <dbReference type="ARBA" id="ARBA00022527"/>
    </source>
</evidence>
<keyword evidence="12 16" id="KW-0539">Nucleus</keyword>
<evidence type="ECO:0000256" key="12">
    <source>
        <dbReference type="ARBA" id="ARBA00023242"/>
    </source>
</evidence>
<comment type="function">
    <text evidence="13 16">Serine/threonine protein kinase which activates checkpoint signaling upon genotoxic stresses such as ionizing radiation (IR), ultraviolet light (UV), or DNA replication stalling, thereby acting as a DNA damage sensor. Recognizes the substrate consensus sequence [ST]-Q. Phosphorylates histone H2A to form H2AS128ph (gamma-H2A) at sites of DNA damage, involved in the regulation of DNA damage response mechanism. Required for the control of telomere length and genome stability.</text>
</comment>
<evidence type="ECO:0000256" key="8">
    <source>
        <dbReference type="ARBA" id="ARBA00022741"/>
    </source>
</evidence>
<dbReference type="GO" id="GO:0005634">
    <property type="term" value="C:nucleus"/>
    <property type="evidence" value="ECO:0007669"/>
    <property type="project" value="UniProtKB-SubCell"/>
</dbReference>
<dbReference type="InterPro" id="IPR018936">
    <property type="entry name" value="PI3/4_kinase_CS"/>
</dbReference>
<dbReference type="GO" id="GO:0000781">
    <property type="term" value="C:chromosome, telomeric region"/>
    <property type="evidence" value="ECO:0007669"/>
    <property type="project" value="UniProtKB-SubCell"/>
</dbReference>
<comment type="subunit">
    <text evidence="3">Associates with DNA double-strand breaks.</text>
</comment>
<dbReference type="PROSITE" id="PS51190">
    <property type="entry name" value="FATC"/>
    <property type="match status" value="1"/>
</dbReference>
<feature type="region of interest" description="Disordered" evidence="17">
    <location>
        <begin position="758"/>
        <end position="791"/>
    </location>
</feature>
<dbReference type="Pfam" id="PF02260">
    <property type="entry name" value="FATC"/>
    <property type="match status" value="1"/>
</dbReference>
<dbReference type="SMART" id="SM01343">
    <property type="entry name" value="FATC"/>
    <property type="match status" value="1"/>
</dbReference>
<feature type="compositionally biased region" description="Acidic residues" evidence="17">
    <location>
        <begin position="769"/>
        <end position="779"/>
    </location>
</feature>
<dbReference type="PANTHER" id="PTHR37079">
    <property type="entry name" value="SERINE/THREONINE-PROTEIN KINASE ATM"/>
    <property type="match status" value="1"/>
</dbReference>
<evidence type="ECO:0000256" key="1">
    <source>
        <dbReference type="ARBA" id="ARBA00004123"/>
    </source>
</evidence>
<feature type="region of interest" description="Disordered" evidence="17">
    <location>
        <begin position="322"/>
        <end position="341"/>
    </location>
</feature>
<keyword evidence="16" id="KW-0158">Chromosome</keyword>
<sequence>MVGSVLRLAVQCGVATIKAKTVPTIWKHILETLPSGDTLCEPIKVDYIKALKVLFQHMPHTEHLRRKEWEKIATFCLENVQSQLGAAGEGSQREPSSTPAGSRGRATARKQTTRIAKETREFLLCLRYLLAAPNAPILENRVQLCETLMQFLRTQQKIDQAHQHVFYSLNCVLNVIAGNDLTLTYKVCDELVPIITRLWDTNTAGTKDQMIISLIHCRLHIKAQLRSHDSQRLRDNVGYLYEMLYNEYNTRATLTRDDREILQMDDVIFPSPTEKPDPEIPFRLKAIALRPGSVNDHKEEIWMVPQLIAMFVELLDASGNSDRIPHKKSTGGGDSPTRKRPRMYSRFGETMRYIRSIDVSRKLCALQVFTFLADLKAVDEDDFPSLVQDLIEASKHENPTITGWALAAIGSCAFLTCASEPVHSGLWHQVWQLCARYASNQHVCRIASHIMRIIATKDLVAYSTISSSVESMVRNDDGNGPSIVTDSSLALWSYLLRKRNTMPQSVTFNANEQIFAWFNTHWHPEREGLSSNNVKAQSYSQKILPGDVIDFLAVCCGVKPSAIERRTPRICGPIGQACIRASRCRSLYVTLLNEDDDESDKTDSKYMDSSLSSGTENINAELQELIVNMFEMRTKSVKDAWAAISSQHGGVTVAVLQNLVGYLLIAGTTLSMISGPGLIKARQVDVKLREGLLQDFFTYVESKNCSLGQVTGIYLAIEGILPKNISEILDQNSVFHDFLRGTAGQFLAGISRVSGDKVTSQSLTREPERDDDGMDLDFPEDSKEEEKVESTTKNREQLEVFCSKEASWLTTSLLITLCSLAQGDTTREDICAVFVDSCLLKLTSDKTPLVGPLIRDFIITAGEDLPMDLTIDLFMQAAEDLIGKYNVEASEIGMTTGLDILTALAPRWVPANSDPDLRENCEIFFHTIIPLVKQGDDISYSVRVALGRLCEQILLIDPVYGKPTAPENEASQPPSSRPPASSARNRRTQEEEPKKQDWWPRTLLIDLIEDPDLRVAYSAAHRMHVIFEVFGESQHLALTDMISQKLNSDPDWLEGLIIRVHAFGLMSHMSPTMVSRAIYRIFETGKIEEMGEYCARVLKTVARSAGLQNQRGLFRLFKDNLIYLFLKHYSSLNEVPYYVFGYKNFEDMCKDIPGDLVAHCFAHRKREDAEAVAQINGIPLQTLISDNFANVAAYALVWDAAVPAPRVQEGEAPQATLYSQLRKMFKDEKFAELIQTNFPQIIAIMFEMTQHEGTEAKFFDKEPDFGEARMHMEDIKAHGHLKHKVRITEPPVFPVKGIFGAIKFASNQITVDYREIWNPAMVVIVARRCFDSLHPARGPVHTLSVIRHIRLLISLAGRKVYEGYPLEMLIHGLKDYITDTMCAEDTIGILQYLLENGKEYLCKKPPFLIGVFLSLLAAIRKSRQIPSTQMQSQEPQLIDANSAIHMFSGWLKDHLAKCVFPRNQNEILHSIVRTALEFKQQGNAVHNSKESKLLKLLIDEDMKGSRSLLDPASRKLAFNLICSDFERPESYRDDIFGADKNSFTRANSLLRISRNSNVNDGFLLWSARVLGRAYASTGQLHIDWTKEMEFHFPKRDPVLTAQIDKAPKVEIMKRLKELLLSDDKKVVSLAEKALSWIIDGEAQIQEENSMSVLTDEESKALYWGERPVEKPPTKQSITHAGELKGSFITWVNDLAIAMCTNVPGVPVLNCIRDVLKNVDGVAEELFPYITHILLAMDINQNPIAPPGLRDELSALFQHCFNNCEEKTVPHNTVLIKTVLYLRSQQVVEGEASKAERDNWLALDYLDAAKAAATCKMFKTALLFAEIYSYEEKPAEIVNTSQRSRRESFQTKASEIIRLEVPTDLQLAIFENIDDPDAFYGIKQTFDLQTMMRNFEYEGDGLNMLWMQSASQQSKVSLGAPSSGSGLGLINAFNTLGMNDVSHSLLQTGASGSSSSPESADNAYLSAWKLEQWDLPCPEVFDTRSAQIYRALQSVNKTVGSRSVALRMDPHILSVMKQIKDGTRTGHALGDRMKTLAMLTEMEEVFISQSHEQLEEVCENMKRRTAWMETGTYSDVEEMLALRQVAFGSLSKRDHLRIHANLEPKQARLFEAEALVSSCKMARKHIALHHALSAAVKLSDIVQPCKEIGLDISGVATLQAANVFWEKGQLVPSIRMLASLENDKASASQTMAVGRAKLLAKLGNRISEARLEQPDTIMSTYLERAIRALRGNEHGSEPGRVFHEFAKFCDQQLNDRSNTEDLERRTKLLDESRGDVDELMSLNSKVPSTARTPKTNQALQRELFKAKAWLALGEQEYVRLKAARDAFVEKSIFNYLKCLIACDDYDEDAVRFCSLWFEYYLMDRANDAASILDQVPSRKLAPLINQLSSRLLKEESKFQELLRKLMVRVCADHPFHAVYQLVAIAKTKAQDDAAVSRSKAAKLVLHTLKENNKGKMVSTVIVPAILTTASEYEILAHARTDKKKDGSRVSLAKLLSTQKRDSKMWETGIPDLGIPPPTMDIPIRADCDYSLVPRIRRFDQYATIADGLSAPKIIKCEADNGMVYKQLVKGGNDDLRQDAIMEQVFEQVSSVLQKGRTSRQRDLKIRRYKVIPLSATSGIIEFVANTIPLHDWLAPAHRKYHPNDLEFMTCRKIISDAAKKTRRDREKAFETVMRGFNPVMHYFFMHEFSGPDAWYTSRLAYTRSTAAISMLGHVLGLGDRHLNNILLDKGTGEVVHIDLGIAFEQARILPVPEVIPFRLSRDIVDGMGINGTEGTFRRCCEFTLEVLRNESYRVTTILDVLRYDPLYNWTVSPHRMKRIQESHLERSDVSRKGEQGSKSDGEGELEAKRALAVVADKLSKTLSVEATVNGLIQTAMDPRNLAVLYCGWSAYC</sequence>
<dbReference type="SUPFAM" id="SSF48371">
    <property type="entry name" value="ARM repeat"/>
    <property type="match status" value="1"/>
</dbReference>
<dbReference type="InterPro" id="IPR038980">
    <property type="entry name" value="ATM_plant"/>
</dbReference>
<gene>
    <name evidence="21" type="ORF">PCON_07796</name>
</gene>
<dbReference type="InterPro" id="IPR000403">
    <property type="entry name" value="PI3/4_kinase_cat_dom"/>
</dbReference>
<dbReference type="Pfam" id="PF00454">
    <property type="entry name" value="PI3_PI4_kinase"/>
    <property type="match status" value="1"/>
</dbReference>
<dbReference type="PROSITE" id="PS00915">
    <property type="entry name" value="PI3_4_KINASE_1"/>
    <property type="match status" value="1"/>
</dbReference>
<dbReference type="GO" id="GO:0004674">
    <property type="term" value="F:protein serine/threonine kinase activity"/>
    <property type="evidence" value="ECO:0007669"/>
    <property type="project" value="UniProtKB-KW"/>
</dbReference>
<evidence type="ECO:0000256" key="7">
    <source>
        <dbReference type="ARBA" id="ARBA00022679"/>
    </source>
</evidence>
<dbReference type="EMBL" id="HF935395">
    <property type="protein sequence ID" value="CCX29977.1"/>
    <property type="molecule type" value="Genomic_DNA"/>
</dbReference>
<evidence type="ECO:0000256" key="5">
    <source>
        <dbReference type="ARBA" id="ARBA00014619"/>
    </source>
</evidence>
<comment type="similarity">
    <text evidence="2 16">Belongs to the PI3/PI4-kinase family. ATM subfamily.</text>
</comment>
<dbReference type="SUPFAM" id="SSF56112">
    <property type="entry name" value="Protein kinase-like (PK-like)"/>
    <property type="match status" value="1"/>
</dbReference>
<feature type="compositionally biased region" description="Low complexity" evidence="17">
    <location>
        <begin position="970"/>
        <end position="983"/>
    </location>
</feature>
<dbReference type="CDD" id="cd05171">
    <property type="entry name" value="PIKKc_ATM"/>
    <property type="match status" value="1"/>
</dbReference>
<feature type="region of interest" description="Disordered" evidence="17">
    <location>
        <begin position="86"/>
        <end position="111"/>
    </location>
</feature>
<feature type="domain" description="FAT" evidence="19">
    <location>
        <begin position="1806"/>
        <end position="2426"/>
    </location>
</feature>
<dbReference type="Proteomes" id="UP000018144">
    <property type="component" value="Unassembled WGS sequence"/>
</dbReference>
<keyword evidence="6 16" id="KW-0723">Serine/threonine-protein kinase</keyword>
<comment type="subcellular location">
    <subcellularLocation>
        <location evidence="16">Chromosome</location>
        <location evidence="16">Telomere</location>
    </subcellularLocation>
    <subcellularLocation>
        <location evidence="1 16">Nucleus</location>
    </subcellularLocation>
</comment>
<evidence type="ECO:0000256" key="11">
    <source>
        <dbReference type="ARBA" id="ARBA00022840"/>
    </source>
</evidence>
<evidence type="ECO:0000256" key="13">
    <source>
        <dbReference type="ARBA" id="ARBA00025079"/>
    </source>
</evidence>
<comment type="catalytic activity">
    <reaction evidence="14 16">
        <text>L-threonyl-[protein] + ATP = O-phospho-L-threonyl-[protein] + ADP + H(+)</text>
        <dbReference type="Rhea" id="RHEA:46608"/>
        <dbReference type="Rhea" id="RHEA-COMP:11060"/>
        <dbReference type="Rhea" id="RHEA-COMP:11605"/>
        <dbReference type="ChEBI" id="CHEBI:15378"/>
        <dbReference type="ChEBI" id="CHEBI:30013"/>
        <dbReference type="ChEBI" id="CHEBI:30616"/>
        <dbReference type="ChEBI" id="CHEBI:61977"/>
        <dbReference type="ChEBI" id="CHEBI:456216"/>
        <dbReference type="EC" id="2.7.11.1"/>
    </reaction>
</comment>
<keyword evidence="9 16" id="KW-0227">DNA damage</keyword>
<evidence type="ECO:0000259" key="19">
    <source>
        <dbReference type="PROSITE" id="PS51189"/>
    </source>
</evidence>
<dbReference type="InterPro" id="IPR011009">
    <property type="entry name" value="Kinase-like_dom_sf"/>
</dbReference>
<dbReference type="STRING" id="1076935.U4LEJ8"/>
<feature type="compositionally biased region" description="Basic and acidic residues" evidence="17">
    <location>
        <begin position="780"/>
        <end position="791"/>
    </location>
</feature>
<dbReference type="InterPro" id="IPR014009">
    <property type="entry name" value="PIK_FAT"/>
</dbReference>
<proteinExistence type="inferred from homology"/>
<reference evidence="21 22" key="1">
    <citation type="journal article" date="2013" name="PLoS Genet.">
        <title>The genome and development-dependent transcriptomes of Pyronema confluens: a window into fungal evolution.</title>
        <authorList>
            <person name="Traeger S."/>
            <person name="Altegoer F."/>
            <person name="Freitag M."/>
            <person name="Gabaldon T."/>
            <person name="Kempken F."/>
            <person name="Kumar A."/>
            <person name="Marcet-Houben M."/>
            <person name="Poggeler S."/>
            <person name="Stajich J.E."/>
            <person name="Nowrousian M."/>
        </authorList>
    </citation>
    <scope>NUCLEOTIDE SEQUENCE [LARGE SCALE GENOMIC DNA]</scope>
    <source>
        <strain evidence="22">CBS 100304</strain>
        <tissue evidence="21">Vegetative mycelium</tissue>
    </source>
</reference>
<dbReference type="Pfam" id="PF11640">
    <property type="entry name" value="TAN"/>
    <property type="match status" value="1"/>
</dbReference>
<dbReference type="InterPro" id="IPR021668">
    <property type="entry name" value="TAN"/>
</dbReference>
<keyword evidence="8 16" id="KW-0547">Nucleotide-binding</keyword>
<dbReference type="SMART" id="SM00146">
    <property type="entry name" value="PI3Kc"/>
    <property type="match status" value="1"/>
</dbReference>
<evidence type="ECO:0000259" key="20">
    <source>
        <dbReference type="PROSITE" id="PS51190"/>
    </source>
</evidence>
<organism evidence="21 22">
    <name type="scientific">Pyronema omphalodes (strain CBS 100304)</name>
    <name type="common">Pyronema confluens</name>
    <dbReference type="NCBI Taxonomy" id="1076935"/>
    <lineage>
        <taxon>Eukaryota</taxon>
        <taxon>Fungi</taxon>
        <taxon>Dikarya</taxon>
        <taxon>Ascomycota</taxon>
        <taxon>Pezizomycotina</taxon>
        <taxon>Pezizomycetes</taxon>
        <taxon>Pezizales</taxon>
        <taxon>Pyronemataceae</taxon>
        <taxon>Pyronema</taxon>
    </lineage>
</organism>
<dbReference type="GO" id="GO:0106310">
    <property type="term" value="F:protein serine kinase activity"/>
    <property type="evidence" value="ECO:0007669"/>
    <property type="project" value="RHEA"/>
</dbReference>
<dbReference type="GO" id="GO:0006325">
    <property type="term" value="P:chromatin organization"/>
    <property type="evidence" value="ECO:0007669"/>
    <property type="project" value="UniProtKB-KW"/>
</dbReference>
<dbReference type="OrthoDB" id="381190at2759"/>
<evidence type="ECO:0000259" key="18">
    <source>
        <dbReference type="PROSITE" id="PS50290"/>
    </source>
</evidence>
<evidence type="ECO:0000256" key="4">
    <source>
        <dbReference type="ARBA" id="ARBA00012513"/>
    </source>
</evidence>
<evidence type="ECO:0000313" key="21">
    <source>
        <dbReference type="EMBL" id="CCX29977.1"/>
    </source>
</evidence>
<dbReference type="InterPro" id="IPR016024">
    <property type="entry name" value="ARM-type_fold"/>
</dbReference>
<dbReference type="InterPro" id="IPR044107">
    <property type="entry name" value="PIKKc_ATM"/>
</dbReference>
<evidence type="ECO:0000256" key="14">
    <source>
        <dbReference type="ARBA" id="ARBA00047899"/>
    </source>
</evidence>
<keyword evidence="22" id="KW-1185">Reference proteome</keyword>
<evidence type="ECO:0000256" key="15">
    <source>
        <dbReference type="ARBA" id="ARBA00048679"/>
    </source>
</evidence>
<dbReference type="GO" id="GO:0035556">
    <property type="term" value="P:intracellular signal transduction"/>
    <property type="evidence" value="ECO:0007669"/>
    <property type="project" value="UniProtKB-ARBA"/>
</dbReference>
<dbReference type="InterPro" id="IPR036940">
    <property type="entry name" value="PI3/4_kinase_cat_sf"/>
</dbReference>
<dbReference type="PANTHER" id="PTHR37079:SF4">
    <property type="entry name" value="SERINE_THREONINE-PROTEIN KINASE ATM"/>
    <property type="match status" value="1"/>
</dbReference>
<evidence type="ECO:0000313" key="22">
    <source>
        <dbReference type="Proteomes" id="UP000018144"/>
    </source>
</evidence>
<dbReference type="InterPro" id="IPR003152">
    <property type="entry name" value="FATC_dom"/>
</dbReference>
<keyword evidence="7 16" id="KW-0808">Transferase</keyword>